<protein>
    <submittedName>
        <fullName evidence="2">Uncharacterized protein</fullName>
    </submittedName>
</protein>
<dbReference type="Proteomes" id="UP000000763">
    <property type="component" value="Chromosome 8"/>
</dbReference>
<accession>Q6YZT6</accession>
<sequence>MTLVDGKGGSGASKRHADIHHEVTNLPGSKGFTPSRNNNQQPYNGQGAHSLTYGFKTFATKLAAKKSEYFWLSRLGDAPPRIAPIHAAPPPITPPITLISSCDAPPPIVPTLPVRPSANRRPNPSPSNLAGRRFP</sequence>
<organism evidence="2 3">
    <name type="scientific">Oryza sativa subsp. japonica</name>
    <name type="common">Rice</name>
    <dbReference type="NCBI Taxonomy" id="39947"/>
    <lineage>
        <taxon>Eukaryota</taxon>
        <taxon>Viridiplantae</taxon>
        <taxon>Streptophyta</taxon>
        <taxon>Embryophyta</taxon>
        <taxon>Tracheophyta</taxon>
        <taxon>Spermatophyta</taxon>
        <taxon>Magnoliopsida</taxon>
        <taxon>Liliopsida</taxon>
        <taxon>Poales</taxon>
        <taxon>Poaceae</taxon>
        <taxon>BOP clade</taxon>
        <taxon>Oryzoideae</taxon>
        <taxon>Oryzeae</taxon>
        <taxon>Oryzinae</taxon>
        <taxon>Oryza</taxon>
        <taxon>Oryza sativa</taxon>
    </lineage>
</organism>
<evidence type="ECO:0000313" key="3">
    <source>
        <dbReference type="Proteomes" id="UP000000763"/>
    </source>
</evidence>
<evidence type="ECO:0000313" key="2">
    <source>
        <dbReference type="EMBL" id="BAD03714.1"/>
    </source>
</evidence>
<reference evidence="3" key="2">
    <citation type="journal article" date="2008" name="Nucleic Acids Res.">
        <title>The rice annotation project database (RAP-DB): 2008 update.</title>
        <authorList>
            <consortium name="The rice annotation project (RAP)"/>
        </authorList>
    </citation>
    <scope>GENOME REANNOTATION</scope>
    <source>
        <strain evidence="3">cv. Nipponbare</strain>
    </source>
</reference>
<feature type="region of interest" description="Disordered" evidence="1">
    <location>
        <begin position="24"/>
        <end position="47"/>
    </location>
</feature>
<dbReference type="AlphaFoldDB" id="Q6YZT6"/>
<name>Q6YZT6_ORYSJ</name>
<feature type="compositionally biased region" description="Low complexity" evidence="1">
    <location>
        <begin position="111"/>
        <end position="128"/>
    </location>
</feature>
<evidence type="ECO:0000256" key="1">
    <source>
        <dbReference type="SAM" id="MobiDB-lite"/>
    </source>
</evidence>
<dbReference type="EMBL" id="AP005512">
    <property type="protein sequence ID" value="BAD03714.1"/>
    <property type="molecule type" value="Genomic_DNA"/>
</dbReference>
<gene>
    <name evidence="2" type="primary">OSJNBa0012O03.22</name>
</gene>
<feature type="region of interest" description="Disordered" evidence="1">
    <location>
        <begin position="107"/>
        <end position="135"/>
    </location>
</feature>
<reference evidence="3" key="1">
    <citation type="journal article" date="2005" name="Nature">
        <title>The map-based sequence of the rice genome.</title>
        <authorList>
            <consortium name="International rice genome sequencing project (IRGSP)"/>
            <person name="Matsumoto T."/>
            <person name="Wu J."/>
            <person name="Kanamori H."/>
            <person name="Katayose Y."/>
            <person name="Fujisawa M."/>
            <person name="Namiki N."/>
            <person name="Mizuno H."/>
            <person name="Yamamoto K."/>
            <person name="Antonio B.A."/>
            <person name="Baba T."/>
            <person name="Sakata K."/>
            <person name="Nagamura Y."/>
            <person name="Aoki H."/>
            <person name="Arikawa K."/>
            <person name="Arita K."/>
            <person name="Bito T."/>
            <person name="Chiden Y."/>
            <person name="Fujitsuka N."/>
            <person name="Fukunaka R."/>
            <person name="Hamada M."/>
            <person name="Harada C."/>
            <person name="Hayashi A."/>
            <person name="Hijishita S."/>
            <person name="Honda M."/>
            <person name="Hosokawa S."/>
            <person name="Ichikawa Y."/>
            <person name="Idonuma A."/>
            <person name="Iijima M."/>
            <person name="Ikeda M."/>
            <person name="Ikeno M."/>
            <person name="Ito K."/>
            <person name="Ito S."/>
            <person name="Ito T."/>
            <person name="Ito Y."/>
            <person name="Ito Y."/>
            <person name="Iwabuchi A."/>
            <person name="Kamiya K."/>
            <person name="Karasawa W."/>
            <person name="Kurita K."/>
            <person name="Katagiri S."/>
            <person name="Kikuta A."/>
            <person name="Kobayashi H."/>
            <person name="Kobayashi N."/>
            <person name="Machita K."/>
            <person name="Maehara T."/>
            <person name="Masukawa M."/>
            <person name="Mizubayashi T."/>
            <person name="Mukai Y."/>
            <person name="Nagasaki H."/>
            <person name="Nagata Y."/>
            <person name="Naito S."/>
            <person name="Nakashima M."/>
            <person name="Nakama Y."/>
            <person name="Nakamichi Y."/>
            <person name="Nakamura M."/>
            <person name="Meguro A."/>
            <person name="Negishi M."/>
            <person name="Ohta I."/>
            <person name="Ohta T."/>
            <person name="Okamoto M."/>
            <person name="Ono N."/>
            <person name="Saji S."/>
            <person name="Sakaguchi M."/>
            <person name="Sakai K."/>
            <person name="Shibata M."/>
            <person name="Shimokawa T."/>
            <person name="Song J."/>
            <person name="Takazaki Y."/>
            <person name="Terasawa K."/>
            <person name="Tsugane M."/>
            <person name="Tsuji K."/>
            <person name="Ueda S."/>
            <person name="Waki K."/>
            <person name="Yamagata H."/>
            <person name="Yamamoto M."/>
            <person name="Yamamoto S."/>
            <person name="Yamane H."/>
            <person name="Yoshiki S."/>
            <person name="Yoshihara R."/>
            <person name="Yukawa K."/>
            <person name="Zhong H."/>
            <person name="Yano M."/>
            <person name="Yuan Q."/>
            <person name="Ouyang S."/>
            <person name="Liu J."/>
            <person name="Jones K.M."/>
            <person name="Gansberger K."/>
            <person name="Moffat K."/>
            <person name="Hill J."/>
            <person name="Bera J."/>
            <person name="Fadrosh D."/>
            <person name="Jin S."/>
            <person name="Johri S."/>
            <person name="Kim M."/>
            <person name="Overton L."/>
            <person name="Reardon M."/>
            <person name="Tsitrin T."/>
            <person name="Vuong H."/>
            <person name="Weaver B."/>
            <person name="Ciecko A."/>
            <person name="Tallon L."/>
            <person name="Jackson J."/>
            <person name="Pai G."/>
            <person name="Aken S.V."/>
            <person name="Utterback T."/>
            <person name="Reidmuller S."/>
            <person name="Feldblyum T."/>
            <person name="Hsiao J."/>
            <person name="Zismann V."/>
            <person name="Iobst S."/>
            <person name="de Vazeille A.R."/>
            <person name="Buell C.R."/>
            <person name="Ying K."/>
            <person name="Li Y."/>
            <person name="Lu T."/>
            <person name="Huang Y."/>
            <person name="Zhao Q."/>
            <person name="Feng Q."/>
            <person name="Zhang L."/>
            <person name="Zhu J."/>
            <person name="Weng Q."/>
            <person name="Mu J."/>
            <person name="Lu Y."/>
            <person name="Fan D."/>
            <person name="Liu Y."/>
            <person name="Guan J."/>
            <person name="Zhang Y."/>
            <person name="Yu S."/>
            <person name="Liu X."/>
            <person name="Zhang Y."/>
            <person name="Hong G."/>
            <person name="Han B."/>
            <person name="Choisne N."/>
            <person name="Demange N."/>
            <person name="Orjeda G."/>
            <person name="Samain S."/>
            <person name="Cattolico L."/>
            <person name="Pelletier E."/>
            <person name="Couloux A."/>
            <person name="Segurens B."/>
            <person name="Wincker P."/>
            <person name="D'Hont A."/>
            <person name="Scarpelli C."/>
            <person name="Weissenbach J."/>
            <person name="Salanoubat M."/>
            <person name="Quetier F."/>
            <person name="Yu Y."/>
            <person name="Kim H.R."/>
            <person name="Rambo T."/>
            <person name="Currie J."/>
            <person name="Collura K."/>
            <person name="Luo M."/>
            <person name="Yang T."/>
            <person name="Ammiraju J.S.S."/>
            <person name="Engler F."/>
            <person name="Soderlund C."/>
            <person name="Wing R.A."/>
            <person name="Palmer L.E."/>
            <person name="de la Bastide M."/>
            <person name="Spiegel L."/>
            <person name="Nascimento L."/>
            <person name="Zutavern T."/>
            <person name="O'Shaughnessy A."/>
            <person name="Dike S."/>
            <person name="Dedhia N."/>
            <person name="Preston R."/>
            <person name="Balija V."/>
            <person name="McCombie W.R."/>
            <person name="Chow T."/>
            <person name="Chen H."/>
            <person name="Chung M."/>
            <person name="Chen C."/>
            <person name="Shaw J."/>
            <person name="Wu H."/>
            <person name="Hsiao K."/>
            <person name="Chao Y."/>
            <person name="Chu M."/>
            <person name="Cheng C."/>
            <person name="Hour A."/>
            <person name="Lee P."/>
            <person name="Lin S."/>
            <person name="Lin Y."/>
            <person name="Liou J."/>
            <person name="Liu S."/>
            <person name="Hsing Y."/>
            <person name="Raghuvanshi S."/>
            <person name="Mohanty A."/>
            <person name="Bharti A.K."/>
            <person name="Gaur A."/>
            <person name="Gupta V."/>
            <person name="Kumar D."/>
            <person name="Ravi V."/>
            <person name="Vij S."/>
            <person name="Kapur A."/>
            <person name="Khurana P."/>
            <person name="Khurana P."/>
            <person name="Khurana J.P."/>
            <person name="Tyagi A.K."/>
            <person name="Gaikwad K."/>
            <person name="Singh A."/>
            <person name="Dalal V."/>
            <person name="Srivastava S."/>
            <person name="Dixit A."/>
            <person name="Pal A.K."/>
            <person name="Ghazi I.A."/>
            <person name="Yadav M."/>
            <person name="Pandit A."/>
            <person name="Bhargava A."/>
            <person name="Sureshbabu K."/>
            <person name="Batra K."/>
            <person name="Sharma T.R."/>
            <person name="Mohapatra T."/>
            <person name="Singh N.K."/>
            <person name="Messing J."/>
            <person name="Nelson A.B."/>
            <person name="Fuks G."/>
            <person name="Kavchok S."/>
            <person name="Keizer G."/>
            <person name="Linton E."/>
            <person name="Llaca V."/>
            <person name="Song R."/>
            <person name="Tanyolac B."/>
            <person name="Young S."/>
            <person name="Ho-Il K."/>
            <person name="Hahn J.H."/>
            <person name="Sangsakoo G."/>
            <person name="Vanavichit A."/>
            <person name="de Mattos Luiz.A.T."/>
            <person name="Zimmer P.D."/>
            <person name="Malone G."/>
            <person name="Dellagostin O."/>
            <person name="de Oliveira A.C."/>
            <person name="Bevan M."/>
            <person name="Bancroft I."/>
            <person name="Minx P."/>
            <person name="Cordum H."/>
            <person name="Wilson R."/>
            <person name="Cheng Z."/>
            <person name="Jin W."/>
            <person name="Jiang J."/>
            <person name="Leong S.A."/>
            <person name="Iwama H."/>
            <person name="Gojobori T."/>
            <person name="Itoh T."/>
            <person name="Niimura Y."/>
            <person name="Fujii Y."/>
            <person name="Habara T."/>
            <person name="Sakai H."/>
            <person name="Sato Y."/>
            <person name="Wilson G."/>
            <person name="Kumar K."/>
            <person name="McCouch S."/>
            <person name="Juretic N."/>
            <person name="Hoen D."/>
            <person name="Wright S."/>
            <person name="Bruskiewich R."/>
            <person name="Bureau T."/>
            <person name="Miyao A."/>
            <person name="Hirochika H."/>
            <person name="Nishikawa T."/>
            <person name="Kadowaki K."/>
            <person name="Sugiura M."/>
            <person name="Burr B."/>
            <person name="Sasaki T."/>
        </authorList>
    </citation>
    <scope>NUCLEOTIDE SEQUENCE [LARGE SCALE GENOMIC DNA]</scope>
    <source>
        <strain evidence="3">cv. Nipponbare</strain>
    </source>
</reference>
<proteinExistence type="predicted"/>
<feature type="compositionally biased region" description="Polar residues" evidence="1">
    <location>
        <begin position="32"/>
        <end position="47"/>
    </location>
</feature>